<feature type="binding site" evidence="5">
    <location>
        <position position="190"/>
    </location>
    <ligand>
        <name>NAD(+)</name>
        <dbReference type="ChEBI" id="CHEBI:57540"/>
    </ligand>
</feature>
<dbReference type="PROSITE" id="PS00074">
    <property type="entry name" value="GLFV_DEHYDROGENASE"/>
    <property type="match status" value="1"/>
</dbReference>
<name>A0A7W7Y606_9BACT</name>
<dbReference type="SUPFAM" id="SSF51735">
    <property type="entry name" value="NAD(P)-binding Rossmann-fold domains"/>
    <property type="match status" value="1"/>
</dbReference>
<dbReference type="SUPFAM" id="SSF53223">
    <property type="entry name" value="Aminoacid dehydrogenase-like, N-terminal domain"/>
    <property type="match status" value="1"/>
</dbReference>
<dbReference type="AlphaFoldDB" id="A0A7W7Y606"/>
<dbReference type="InterPro" id="IPR046346">
    <property type="entry name" value="Aminoacid_DH-like_N_sf"/>
</dbReference>
<feature type="binding site" evidence="5">
    <location>
        <position position="221"/>
    </location>
    <ligand>
        <name>NAD(+)</name>
        <dbReference type="ChEBI" id="CHEBI:57540"/>
    </ligand>
</feature>
<feature type="binding site" evidence="5">
    <location>
        <position position="94"/>
    </location>
    <ligand>
        <name>substrate</name>
    </ligand>
</feature>
<dbReference type="CDD" id="cd01076">
    <property type="entry name" value="NAD_bind_1_Glu_DH"/>
    <property type="match status" value="1"/>
</dbReference>
<dbReference type="GO" id="GO:0006538">
    <property type="term" value="P:L-glutamate catabolic process"/>
    <property type="evidence" value="ECO:0007669"/>
    <property type="project" value="TreeGrafter"/>
</dbReference>
<dbReference type="GO" id="GO:0000166">
    <property type="term" value="F:nucleotide binding"/>
    <property type="evidence" value="ECO:0007669"/>
    <property type="project" value="UniProtKB-KW"/>
</dbReference>
<evidence type="ECO:0000256" key="7">
    <source>
        <dbReference type="RuleBase" id="RU004417"/>
    </source>
</evidence>
<dbReference type="RefSeq" id="WP_183733699.1">
    <property type="nucleotide sequence ID" value="NZ_JACHID010000015.1"/>
</dbReference>
<feature type="site" description="Important for catalysis" evidence="6">
    <location>
        <position position="146"/>
    </location>
</feature>
<feature type="binding site" evidence="5">
    <location>
        <position position="70"/>
    </location>
    <ligand>
        <name>substrate</name>
    </ligand>
</feature>
<evidence type="ECO:0000256" key="5">
    <source>
        <dbReference type="PIRSR" id="PIRSR000185-2"/>
    </source>
</evidence>
<dbReference type="InterPro" id="IPR033524">
    <property type="entry name" value="Glu/Leu/Phe/Val_DH_AS"/>
</dbReference>
<evidence type="ECO:0000256" key="2">
    <source>
        <dbReference type="ARBA" id="ARBA00023002"/>
    </source>
</evidence>
<comment type="caution">
    <text evidence="9">The sequence shown here is derived from an EMBL/GenBank/DDBJ whole genome shotgun (WGS) entry which is preliminary data.</text>
</comment>
<keyword evidence="2 3" id="KW-0560">Oxidoreductase</keyword>
<dbReference type="InterPro" id="IPR006097">
    <property type="entry name" value="Glu/Leu/Phe/Val/Trp_DH_dimer"/>
</dbReference>
<feature type="binding site" evidence="5">
    <location>
        <position position="359"/>
    </location>
    <ligand>
        <name>substrate</name>
    </ligand>
</feature>
<dbReference type="PRINTS" id="PR00082">
    <property type="entry name" value="GLFDHDRGNASE"/>
</dbReference>
<feature type="domain" description="Glutamate/phenylalanine/leucine/valine/L-tryptophan dehydrogenase C-terminal" evidence="8">
    <location>
        <begin position="183"/>
        <end position="423"/>
    </location>
</feature>
<dbReference type="InterPro" id="IPR006096">
    <property type="entry name" value="Glu/Leu/Phe/Val/Trp_DH_C"/>
</dbReference>
<protein>
    <recommendedName>
        <fullName evidence="3">Glutamate dehydrogenase</fullName>
    </recommendedName>
</protein>
<dbReference type="Gene3D" id="3.40.50.720">
    <property type="entry name" value="NAD(P)-binding Rossmann-like Domain"/>
    <property type="match status" value="1"/>
</dbReference>
<evidence type="ECO:0000256" key="1">
    <source>
        <dbReference type="ARBA" id="ARBA00006382"/>
    </source>
</evidence>
<organism evidence="9 10">
    <name type="scientific">Desulfurispira natronophila</name>
    <dbReference type="NCBI Taxonomy" id="682562"/>
    <lineage>
        <taxon>Bacteria</taxon>
        <taxon>Pseudomonadati</taxon>
        <taxon>Chrysiogenota</taxon>
        <taxon>Chrysiogenia</taxon>
        <taxon>Chrysiogenales</taxon>
        <taxon>Chrysiogenaceae</taxon>
        <taxon>Desulfurispira</taxon>
    </lineage>
</organism>
<sequence>MIDPSQTHQEIQLWLQGIYETLSISPDTQRRLSQPKLTIHTHIPLRRDDGSLQFFSAWRVQYDDTRGPTKGGIRFHPSVCSSGVSNLSFWMTIKCAVMNLPFGGAKGGICVDPKTLSRLELERLSRGYIRSICDIIGPERDIPAPDLNTNPLIMGWMADEYAQIQRRQAPAVITGKPLGLGGSHGRTSATGYGALQVLNQWCQRHAKKPQQTTVAVQGFGNAGYYFARRAHEMGYGVVAISDSHNAIYSASGIDPQTVWDQKQQKRKLGESIYCTTPVCETEAVEVLSKEQLLELPVDIMVLAAMENAITTDNACRVKAPLILEIANGPVTTKAEEILLEHGTTILPDVLVNAGGVTVSHLEWVQNRIGEYWDEIAVEKRLLQRMEREARNCFELAEAQKCTLRQAAYMQGIKRIAQAMDQRGTQDYFAM</sequence>
<keyword evidence="5" id="KW-0547">Nucleotide-binding</keyword>
<evidence type="ECO:0000256" key="3">
    <source>
        <dbReference type="PIRNR" id="PIRNR000185"/>
    </source>
</evidence>
<proteinExistence type="inferred from homology"/>
<dbReference type="Proteomes" id="UP000528322">
    <property type="component" value="Unassembled WGS sequence"/>
</dbReference>
<evidence type="ECO:0000256" key="6">
    <source>
        <dbReference type="PIRSR" id="PIRSR000185-3"/>
    </source>
</evidence>
<dbReference type="Gene3D" id="3.40.50.10860">
    <property type="entry name" value="Leucine Dehydrogenase, chain A, domain 1"/>
    <property type="match status" value="1"/>
</dbReference>
<evidence type="ECO:0000256" key="4">
    <source>
        <dbReference type="PIRSR" id="PIRSR000185-1"/>
    </source>
</evidence>
<comment type="similarity">
    <text evidence="1 3 7">Belongs to the Glu/Leu/Phe/Val dehydrogenases family.</text>
</comment>
<dbReference type="InterPro" id="IPR014362">
    <property type="entry name" value="Glu_DH"/>
</dbReference>
<keyword evidence="10" id="KW-1185">Reference proteome</keyword>
<keyword evidence="5" id="KW-0520">NAD</keyword>
<evidence type="ECO:0000313" key="10">
    <source>
        <dbReference type="Proteomes" id="UP000528322"/>
    </source>
</evidence>
<reference evidence="9 10" key="1">
    <citation type="submission" date="2020-08" db="EMBL/GenBank/DDBJ databases">
        <title>Genomic Encyclopedia of Type Strains, Phase IV (KMG-IV): sequencing the most valuable type-strain genomes for metagenomic binning, comparative biology and taxonomic classification.</title>
        <authorList>
            <person name="Goeker M."/>
        </authorList>
    </citation>
    <scope>NUCLEOTIDE SEQUENCE [LARGE SCALE GENOMIC DNA]</scope>
    <source>
        <strain evidence="9 10">DSM 22071</strain>
    </source>
</reference>
<evidence type="ECO:0000259" key="8">
    <source>
        <dbReference type="SMART" id="SM00839"/>
    </source>
</evidence>
<accession>A0A7W7Y606</accession>
<dbReference type="Pfam" id="PF00208">
    <property type="entry name" value="ELFV_dehydrog"/>
    <property type="match status" value="1"/>
</dbReference>
<feature type="active site" description="Proton donor" evidence="4">
    <location>
        <position position="106"/>
    </location>
</feature>
<evidence type="ECO:0000313" key="9">
    <source>
        <dbReference type="EMBL" id="MBB5022703.1"/>
    </source>
</evidence>
<gene>
    <name evidence="9" type="ORF">HNR37_002046</name>
</gene>
<dbReference type="Pfam" id="PF02812">
    <property type="entry name" value="ELFV_dehydrog_N"/>
    <property type="match status" value="1"/>
</dbReference>
<dbReference type="SMART" id="SM00839">
    <property type="entry name" value="ELFV_dehydrog"/>
    <property type="match status" value="1"/>
</dbReference>
<dbReference type="PIRSF" id="PIRSF000185">
    <property type="entry name" value="Glu_DH"/>
    <property type="match status" value="1"/>
</dbReference>
<dbReference type="PANTHER" id="PTHR11606:SF13">
    <property type="entry name" value="GLUTAMATE DEHYDROGENASE 1, MITOCHONDRIAL"/>
    <property type="match status" value="1"/>
</dbReference>
<dbReference type="PANTHER" id="PTHR11606">
    <property type="entry name" value="GLUTAMATE DEHYDROGENASE"/>
    <property type="match status" value="1"/>
</dbReference>
<dbReference type="InterPro" id="IPR006095">
    <property type="entry name" value="Glu/Leu/Phe/Val/Trp_DH"/>
</dbReference>
<dbReference type="InterPro" id="IPR036291">
    <property type="entry name" value="NAD(P)-bd_dom_sf"/>
</dbReference>
<dbReference type="GO" id="GO:0004352">
    <property type="term" value="F:glutamate dehydrogenase (NAD+) activity"/>
    <property type="evidence" value="ECO:0007669"/>
    <property type="project" value="TreeGrafter"/>
</dbReference>
<dbReference type="InterPro" id="IPR033922">
    <property type="entry name" value="NAD_bind_Glu_DH"/>
</dbReference>
<dbReference type="EMBL" id="JACHID010000015">
    <property type="protein sequence ID" value="MBB5022703.1"/>
    <property type="molecule type" value="Genomic_DNA"/>
</dbReference>